<dbReference type="Proteomes" id="UP000265798">
    <property type="component" value="Unassembled WGS sequence"/>
</dbReference>
<dbReference type="EMBL" id="QHCT01000001">
    <property type="protein sequence ID" value="RHX93103.1"/>
    <property type="molecule type" value="Genomic_DNA"/>
</dbReference>
<dbReference type="InterPro" id="IPR010662">
    <property type="entry name" value="RBBP9/YdeN"/>
</dbReference>
<dbReference type="AlphaFoldDB" id="A0A396ZFQ2"/>
<proteinExistence type="predicted"/>
<dbReference type="RefSeq" id="WP_118967897.1">
    <property type="nucleotide sequence ID" value="NZ_QHCT01000001.1"/>
</dbReference>
<comment type="caution">
    <text evidence="1">The sequence shown here is derived from an EMBL/GenBank/DDBJ whole genome shotgun (WGS) entry which is preliminary data.</text>
</comment>
<protein>
    <submittedName>
        <fullName evidence="1">Alpha/beta hydrolase</fullName>
    </submittedName>
</protein>
<sequence>MRTFLIPGISNSGPEHWQTHWEKLHGFKRIQQEDWENPLYSVWEESLVRQIERTEGSENSILIGHSLGCLLIAKTLGRLSNRIRGVFLVAPPDPNSKVFPKGLEEFGEFPQKPLGTQGVLLFSENDPYSKTEFSENLGKLWNLETINLGELGHINAQSQLGNWDPGFQIFSAWVRSISEIRI</sequence>
<dbReference type="OrthoDB" id="9804993at2"/>
<dbReference type="GO" id="GO:0016787">
    <property type="term" value="F:hydrolase activity"/>
    <property type="evidence" value="ECO:0007669"/>
    <property type="project" value="UniProtKB-KW"/>
</dbReference>
<name>A0A396ZFQ2_9LEPT</name>
<dbReference type="SUPFAM" id="SSF53474">
    <property type="entry name" value="alpha/beta-Hydrolases"/>
    <property type="match status" value="1"/>
</dbReference>
<dbReference type="Pfam" id="PF06821">
    <property type="entry name" value="Ser_hydrolase"/>
    <property type="match status" value="1"/>
</dbReference>
<accession>A0A396ZFQ2</accession>
<evidence type="ECO:0000313" key="1">
    <source>
        <dbReference type="EMBL" id="RHX93103.1"/>
    </source>
</evidence>
<keyword evidence="1" id="KW-0378">Hydrolase</keyword>
<reference evidence="1" key="1">
    <citation type="journal article" date="2020" name="Int. J. Syst. Evol. Microbiol.">
        <title>Leptospira yasudae sp. nov. and Leptospira stimsonii sp. nov., two new species of the pathogenic group isolated from environmental sources.</title>
        <authorList>
            <person name="Casanovas-Massana A."/>
            <person name="Hamond C."/>
            <person name="Santos L.A."/>
            <person name="de Oliveira D."/>
            <person name="Hacker K.P."/>
            <person name="Balassiano I."/>
            <person name="Costa F."/>
            <person name="Medeiros M.A."/>
            <person name="Reis M.G."/>
            <person name="Ko A.I."/>
            <person name="Wunder E.A."/>
        </authorList>
    </citation>
    <scope>NUCLEOTIDE SEQUENCE</scope>
    <source>
        <strain evidence="1">Yale</strain>
    </source>
</reference>
<dbReference type="InterPro" id="IPR029058">
    <property type="entry name" value="AB_hydrolase_fold"/>
</dbReference>
<gene>
    <name evidence="1" type="ORF">DLM75_00515</name>
</gene>
<dbReference type="Gene3D" id="3.40.50.1820">
    <property type="entry name" value="alpha/beta hydrolase"/>
    <property type="match status" value="1"/>
</dbReference>
<organism evidence="1">
    <name type="scientific">Leptospira stimsonii</name>
    <dbReference type="NCBI Taxonomy" id="2202203"/>
    <lineage>
        <taxon>Bacteria</taxon>
        <taxon>Pseudomonadati</taxon>
        <taxon>Spirochaetota</taxon>
        <taxon>Spirochaetia</taxon>
        <taxon>Leptospirales</taxon>
        <taxon>Leptospiraceae</taxon>
        <taxon>Leptospira</taxon>
    </lineage>
</organism>